<evidence type="ECO:0000256" key="1">
    <source>
        <dbReference type="SAM" id="Phobius"/>
    </source>
</evidence>
<keyword evidence="1" id="KW-0472">Membrane</keyword>
<proteinExistence type="predicted"/>
<keyword evidence="1" id="KW-0812">Transmembrane</keyword>
<sequence length="223" mass="26376">MKLSSSIYPIGSIIMFIYMCKNCVNAFLCNDLVFRHKKYISSSIHDYQYEYQNDWYSGEVPWEFIDLDNVNKHAIIVSNEYCLDSNTKDSTIVSIFENTNEYTNEYTNERTNTIKSEFDNVMMTKAIVSGAMKGIYVQIVSIDNIITYTQCYTNKVIDMDIVLSLLYYILYEKNKNNEIENIIILKKYNNIELFEKYIKLRRNSMFMIIIMYVLLFRGISNVE</sequence>
<accession>A0A6C0E3D3</accession>
<feature type="transmembrane region" description="Helical" evidence="1">
    <location>
        <begin position="203"/>
        <end position="220"/>
    </location>
</feature>
<name>A0A6C0E3D3_9ZZZZ</name>
<reference evidence="2" key="1">
    <citation type="journal article" date="2020" name="Nature">
        <title>Giant virus diversity and host interactions through global metagenomics.</title>
        <authorList>
            <person name="Schulz F."/>
            <person name="Roux S."/>
            <person name="Paez-Espino D."/>
            <person name="Jungbluth S."/>
            <person name="Walsh D.A."/>
            <person name="Denef V.J."/>
            <person name="McMahon K.D."/>
            <person name="Konstantinidis K.T."/>
            <person name="Eloe-Fadrosh E.A."/>
            <person name="Kyrpides N.C."/>
            <person name="Woyke T."/>
        </authorList>
    </citation>
    <scope>NUCLEOTIDE SEQUENCE</scope>
    <source>
        <strain evidence="2">GVMAG-M-3300023179-116</strain>
    </source>
</reference>
<keyword evidence="1" id="KW-1133">Transmembrane helix</keyword>
<dbReference type="EMBL" id="MN739734">
    <property type="protein sequence ID" value="QHT23687.1"/>
    <property type="molecule type" value="Genomic_DNA"/>
</dbReference>
<dbReference type="AlphaFoldDB" id="A0A6C0E3D3"/>
<feature type="transmembrane region" description="Helical" evidence="1">
    <location>
        <begin position="6"/>
        <end position="28"/>
    </location>
</feature>
<protein>
    <submittedName>
        <fullName evidence="2">Uncharacterized protein</fullName>
    </submittedName>
</protein>
<evidence type="ECO:0000313" key="2">
    <source>
        <dbReference type="EMBL" id="QHT23687.1"/>
    </source>
</evidence>
<organism evidence="2">
    <name type="scientific">viral metagenome</name>
    <dbReference type="NCBI Taxonomy" id="1070528"/>
    <lineage>
        <taxon>unclassified sequences</taxon>
        <taxon>metagenomes</taxon>
        <taxon>organismal metagenomes</taxon>
    </lineage>
</organism>